<gene>
    <name evidence="2" type="ORF">C8N32_12014</name>
</gene>
<dbReference type="EMBL" id="QAAA01000020">
    <property type="protein sequence ID" value="PTN00895.1"/>
    <property type="molecule type" value="Genomic_DNA"/>
</dbReference>
<feature type="transmembrane region" description="Helical" evidence="1">
    <location>
        <begin position="6"/>
        <end position="25"/>
    </location>
</feature>
<keyword evidence="1" id="KW-0472">Membrane</keyword>
<evidence type="ECO:0000313" key="2">
    <source>
        <dbReference type="EMBL" id="PTN00895.1"/>
    </source>
</evidence>
<keyword evidence="3" id="KW-1185">Reference proteome</keyword>
<sequence length="92" mass="9850">MPLPLAPFAGAALRYGAVALAVYALRSRMSPAPRDQRVEDALDDLDEGVGLRRDPGQVSGGARLRRTIRLGPDGPGVEVDATAFGRVRLRRV</sequence>
<dbReference type="RefSeq" id="WP_107893335.1">
    <property type="nucleotide sequence ID" value="NZ_NHSI01000014.1"/>
</dbReference>
<accession>A0A2T5BPE1</accession>
<comment type="caution">
    <text evidence="2">The sequence shown here is derived from an EMBL/GenBank/DDBJ whole genome shotgun (WGS) entry which is preliminary data.</text>
</comment>
<proteinExistence type="predicted"/>
<protein>
    <submittedName>
        <fullName evidence="2">Uncharacterized protein</fullName>
    </submittedName>
</protein>
<keyword evidence="1" id="KW-0812">Transmembrane</keyword>
<dbReference type="AlphaFoldDB" id="A0A2T5BPE1"/>
<name>A0A2T5BPE1_9RHOB</name>
<evidence type="ECO:0000256" key="1">
    <source>
        <dbReference type="SAM" id="Phobius"/>
    </source>
</evidence>
<dbReference type="Proteomes" id="UP000243859">
    <property type="component" value="Unassembled WGS sequence"/>
</dbReference>
<dbReference type="OrthoDB" id="7875658at2"/>
<keyword evidence="1" id="KW-1133">Transmembrane helix</keyword>
<organism evidence="2 3">
    <name type="scientific">Rhodovulum imhoffii</name>
    <dbReference type="NCBI Taxonomy" id="365340"/>
    <lineage>
        <taxon>Bacteria</taxon>
        <taxon>Pseudomonadati</taxon>
        <taxon>Pseudomonadota</taxon>
        <taxon>Alphaproteobacteria</taxon>
        <taxon>Rhodobacterales</taxon>
        <taxon>Paracoccaceae</taxon>
        <taxon>Rhodovulum</taxon>
    </lineage>
</organism>
<reference evidence="2 3" key="1">
    <citation type="submission" date="2018-04" db="EMBL/GenBank/DDBJ databases">
        <title>Genomic Encyclopedia of Archaeal and Bacterial Type Strains, Phase II (KMG-II): from individual species to whole genera.</title>
        <authorList>
            <person name="Goeker M."/>
        </authorList>
    </citation>
    <scope>NUCLEOTIDE SEQUENCE [LARGE SCALE GENOMIC DNA]</scope>
    <source>
        <strain evidence="2 3">DSM 18064</strain>
    </source>
</reference>
<evidence type="ECO:0000313" key="3">
    <source>
        <dbReference type="Proteomes" id="UP000243859"/>
    </source>
</evidence>